<proteinExistence type="inferred from homology"/>
<keyword evidence="3" id="KW-0378">Hydrolase</keyword>
<keyword evidence="5" id="KW-1133">Transmembrane helix</keyword>
<evidence type="ECO:0000256" key="9">
    <source>
        <dbReference type="PROSITE-ProRule" id="PRU01052"/>
    </source>
</evidence>
<keyword evidence="7" id="KW-0342">GTP-binding</keyword>
<keyword evidence="8" id="KW-0472">Membrane</keyword>
<keyword evidence="1" id="KW-0812">Transmembrane</keyword>
<keyword evidence="6" id="KW-0175">Coiled coil</keyword>
<dbReference type="Pfam" id="PF05879">
    <property type="entry name" value="RHD3_GTPase"/>
    <property type="match status" value="1"/>
</dbReference>
<evidence type="ECO:0000256" key="3">
    <source>
        <dbReference type="ARBA" id="ARBA00022801"/>
    </source>
</evidence>
<evidence type="ECO:0000256" key="7">
    <source>
        <dbReference type="ARBA" id="ARBA00023134"/>
    </source>
</evidence>
<dbReference type="GO" id="GO:0005783">
    <property type="term" value="C:endoplasmic reticulum"/>
    <property type="evidence" value="ECO:0007669"/>
    <property type="project" value="TreeGrafter"/>
</dbReference>
<dbReference type="PANTHER" id="PTHR45923:SF20">
    <property type="entry name" value="PROTEIN ROOT HAIR DEFECTIVE 3 HOMOLOG 2"/>
    <property type="match status" value="1"/>
</dbReference>
<dbReference type="InterPro" id="IPR030386">
    <property type="entry name" value="G_GB1_RHD3_dom"/>
</dbReference>
<dbReference type="FunFam" id="3.40.50.300:FF:002271">
    <property type="entry name" value="Protein ROOT HAIR DEFECTIVE 3 homolog"/>
    <property type="match status" value="1"/>
</dbReference>
<comment type="caution">
    <text evidence="11">The sequence shown here is derived from an EMBL/GenBank/DDBJ whole genome shotgun (WGS) entry which is preliminary data.</text>
</comment>
<dbReference type="EMBL" id="JAHUZN010000006">
    <property type="protein sequence ID" value="KAG8490492.1"/>
    <property type="molecule type" value="Genomic_DNA"/>
</dbReference>
<dbReference type="InterPro" id="IPR008803">
    <property type="entry name" value="RHD3/Sey1"/>
</dbReference>
<accession>A0A8J6CWY1</accession>
<reference evidence="11 12" key="1">
    <citation type="journal article" date="2021" name="bioRxiv">
        <title>The Gossypium anomalum genome as a resource for cotton improvement and evolutionary analysis of hybrid incompatibility.</title>
        <authorList>
            <person name="Grover C.E."/>
            <person name="Yuan D."/>
            <person name="Arick M.A."/>
            <person name="Miller E.R."/>
            <person name="Hu G."/>
            <person name="Peterson D.G."/>
            <person name="Wendel J.F."/>
            <person name="Udall J.A."/>
        </authorList>
    </citation>
    <scope>NUCLEOTIDE SEQUENCE [LARGE SCALE GENOMIC DNA]</scope>
    <source>
        <strain evidence="11">JFW-Udall</strain>
        <tissue evidence="11">Leaf</tissue>
    </source>
</reference>
<name>A0A8J6CWY1_9ROSI</name>
<evidence type="ECO:0000256" key="5">
    <source>
        <dbReference type="ARBA" id="ARBA00022989"/>
    </source>
</evidence>
<sequence length="638" mass="71308">MDAFRGRSQTTTGIWIANCVGIDPFTVAMDLEGTDGRERGEDDTTFGKQSALFALAIADIVLISMWCHDIGREQAANKPLLKTVFQVMMWLFSPRKTTLLFVVRDKTKTPLEYLEPTLREDIQKIWNAVSKPESHKDTPFSEFFNVEVTALSSFEEKEDLFKEQVAQLRQCFFNSISLGGLAGDRQGVVPAAGFSFSAQQIWRVIKENKDIDLPAHKVMVATVRCEEIANEKLHHLSSNEDWLALEEVVQCGPVSGFGRRLSSILETYFSEYDIETFYFDHGVRNAKRKQLESKALDFVHPAYLNLLGHFRFKALEDFKSRLEQMLNKGEGFAASICTSTESCMLEFDQGCADAAIKQANWDASKVKEKLRRDVNAHALSVQDAKLSELMVSYEKQLGQSLSEPVESLFDNAGRDTWASIRKLLTRETEIAPSKFSAAILVFSSQLSSVMTMIQCHEFGLERKTLRQLLRMLSLSLLSVMVAIRLDGKPDEIENLLFSSLVEGTVTAVSSVDRSITTSDPLASSSWEECRYVIKGAGAGVSSLWGLPCSKAVGEPTGQDLRNPLYLMGLFVVYLLSKAMWVQMDIPGQFQHGTLAGLISISSRLLPTIMNLLRRLAEEAQGHQTDEPPRQQCSLVFGV</sequence>
<evidence type="ECO:0000313" key="12">
    <source>
        <dbReference type="Proteomes" id="UP000701853"/>
    </source>
</evidence>
<evidence type="ECO:0000256" key="8">
    <source>
        <dbReference type="ARBA" id="ARBA00023136"/>
    </source>
</evidence>
<keyword evidence="12" id="KW-1185">Reference proteome</keyword>
<gene>
    <name evidence="11" type="ORF">CXB51_013612</name>
</gene>
<dbReference type="InterPro" id="IPR046758">
    <property type="entry name" value="Sey1/RHD3-like_3HB"/>
</dbReference>
<evidence type="ECO:0000256" key="1">
    <source>
        <dbReference type="ARBA" id="ARBA00022692"/>
    </source>
</evidence>
<feature type="domain" description="GB1/RHD3-type G" evidence="10">
    <location>
        <begin position="1"/>
        <end position="185"/>
    </location>
</feature>
<keyword evidence="4" id="KW-0256">Endoplasmic reticulum</keyword>
<dbReference type="Gene3D" id="3.40.50.300">
    <property type="entry name" value="P-loop containing nucleotide triphosphate hydrolases"/>
    <property type="match status" value="1"/>
</dbReference>
<protein>
    <recommendedName>
        <fullName evidence="10">GB1/RHD3-type G domain-containing protein</fullName>
    </recommendedName>
</protein>
<dbReference type="PROSITE" id="PS51715">
    <property type="entry name" value="G_GB1_RHD3"/>
    <property type="match status" value="1"/>
</dbReference>
<organism evidence="11 12">
    <name type="scientific">Gossypium anomalum</name>
    <dbReference type="NCBI Taxonomy" id="47600"/>
    <lineage>
        <taxon>Eukaryota</taxon>
        <taxon>Viridiplantae</taxon>
        <taxon>Streptophyta</taxon>
        <taxon>Embryophyta</taxon>
        <taxon>Tracheophyta</taxon>
        <taxon>Spermatophyta</taxon>
        <taxon>Magnoliopsida</taxon>
        <taxon>eudicotyledons</taxon>
        <taxon>Gunneridae</taxon>
        <taxon>Pentapetalae</taxon>
        <taxon>rosids</taxon>
        <taxon>malvids</taxon>
        <taxon>Malvales</taxon>
        <taxon>Malvaceae</taxon>
        <taxon>Malvoideae</taxon>
        <taxon>Gossypium</taxon>
    </lineage>
</organism>
<dbReference type="AlphaFoldDB" id="A0A8J6CWY1"/>
<dbReference type="GO" id="GO:0005525">
    <property type="term" value="F:GTP binding"/>
    <property type="evidence" value="ECO:0007669"/>
    <property type="project" value="UniProtKB-KW"/>
</dbReference>
<dbReference type="InterPro" id="IPR027417">
    <property type="entry name" value="P-loop_NTPase"/>
</dbReference>
<comment type="similarity">
    <text evidence="9">Belongs to the TRAFAC class dynamin-like GTPase superfamily. GB1/RHD3 GTPase family.</text>
</comment>
<evidence type="ECO:0000256" key="2">
    <source>
        <dbReference type="ARBA" id="ARBA00022741"/>
    </source>
</evidence>
<dbReference type="Proteomes" id="UP000701853">
    <property type="component" value="Chromosome 6"/>
</dbReference>
<dbReference type="GO" id="GO:0016320">
    <property type="term" value="P:endoplasmic reticulum membrane fusion"/>
    <property type="evidence" value="ECO:0007669"/>
    <property type="project" value="TreeGrafter"/>
</dbReference>
<evidence type="ECO:0000256" key="4">
    <source>
        <dbReference type="ARBA" id="ARBA00022824"/>
    </source>
</evidence>
<dbReference type="GO" id="GO:0003924">
    <property type="term" value="F:GTPase activity"/>
    <property type="evidence" value="ECO:0007669"/>
    <property type="project" value="TreeGrafter"/>
</dbReference>
<keyword evidence="2" id="KW-0547">Nucleotide-binding</keyword>
<dbReference type="InterPro" id="IPR037157">
    <property type="entry name" value="Acetyltransf_C_sf"/>
</dbReference>
<dbReference type="PANTHER" id="PTHR45923">
    <property type="entry name" value="PROTEIN SEY1"/>
    <property type="match status" value="1"/>
</dbReference>
<dbReference type="SUPFAM" id="SSF52540">
    <property type="entry name" value="P-loop containing nucleoside triphosphate hydrolases"/>
    <property type="match status" value="1"/>
</dbReference>
<evidence type="ECO:0000259" key="10">
    <source>
        <dbReference type="PROSITE" id="PS51715"/>
    </source>
</evidence>
<dbReference type="Pfam" id="PF20428">
    <property type="entry name" value="Sey1_3HB"/>
    <property type="match status" value="2"/>
</dbReference>
<evidence type="ECO:0000256" key="6">
    <source>
        <dbReference type="ARBA" id="ARBA00023054"/>
    </source>
</evidence>
<dbReference type="OrthoDB" id="1597724at2759"/>
<evidence type="ECO:0000313" key="11">
    <source>
        <dbReference type="EMBL" id="KAG8490492.1"/>
    </source>
</evidence>
<dbReference type="Gene3D" id="1.20.1180.10">
    <property type="entry name" value="Udp N-acetylglucosamine O-acyltransferase, C-terminal domain"/>
    <property type="match status" value="1"/>
</dbReference>